<dbReference type="Pfam" id="PF19187">
    <property type="entry name" value="HTH_PafC"/>
    <property type="match status" value="1"/>
</dbReference>
<gene>
    <name evidence="4" type="ORF">CBE74_06230</name>
</gene>
<reference evidence="4 5" key="3">
    <citation type="journal article" date="2020" name="Int. J. Syst. Evol. Microbiol.">
        <title>Corynebacterium silvaticum sp. nov., a unique group of NTTB corynebacteria in wild boar and roe deer.</title>
        <authorList>
            <person name="Dangel A."/>
            <person name="Berger A."/>
            <person name="Rau J."/>
            <person name="Eisenberg T."/>
            <person name="Kampfer P."/>
            <person name="Margos G."/>
            <person name="Contzen M."/>
            <person name="Busse H.J."/>
            <person name="Konrad R."/>
            <person name="Peters M."/>
            <person name="Sting R."/>
            <person name="Sing A."/>
        </authorList>
    </citation>
    <scope>NUCLEOTIDE SEQUENCE [LARGE SCALE GENOMIC DNA]</scope>
    <source>
        <strain evidence="4 5">PO100/5</strain>
    </source>
</reference>
<evidence type="ECO:0000313" key="4">
    <source>
        <dbReference type="EMBL" id="ARU46148.1"/>
    </source>
</evidence>
<feature type="domain" description="WCX" evidence="3">
    <location>
        <begin position="246"/>
        <end position="314"/>
    </location>
</feature>
<name>A0A7Y4P9F5_9CORY</name>
<evidence type="ECO:0000259" key="3">
    <source>
        <dbReference type="Pfam" id="PF25583"/>
    </source>
</evidence>
<dbReference type="EMBL" id="CP021417">
    <property type="protein sequence ID" value="ARU46148.1"/>
    <property type="molecule type" value="Genomic_DNA"/>
</dbReference>
<dbReference type="InterPro" id="IPR051534">
    <property type="entry name" value="CBASS_pafABC_assoc_protein"/>
</dbReference>
<keyword evidence="5" id="KW-1185">Reference proteome</keyword>
<dbReference type="RefSeq" id="WP_087453964.1">
    <property type="nucleotide sequence ID" value="NZ_CP021417.2"/>
</dbReference>
<reference evidence="4 5" key="1">
    <citation type="journal article" date="2014" name="BMC Vet. Res.">
        <title>First report of Corynebacterium pseudotuberculosis from caseous lymphadenitis lesions in Black Alentejano pig (Sus scrofa domesticus).</title>
        <authorList>
            <person name="Oliveira M."/>
            <person name="Barroco C."/>
            <person name="Mottola C."/>
            <person name="Santos R."/>
            <person name="Lemsaddek A."/>
            <person name="Tavares L."/>
            <person name="Semedo-Lemsaddek T."/>
        </authorList>
    </citation>
    <scope>NUCLEOTIDE SEQUENCE [LARGE SCALE GENOMIC DNA]</scope>
    <source>
        <strain evidence="4 5">PO100/5</strain>
    </source>
</reference>
<reference evidence="4 5" key="2">
    <citation type="journal article" date="2020" name="Antonie Van Leeuwenhoek">
        <title>Phylogenomic characterisation of a novel corynebacterial species pathogenic to animals.</title>
        <authorList>
            <person name="Moller J."/>
            <person name="Musella L."/>
            <person name="Melnikov V."/>
            <person name="Geissdorfer W."/>
            <person name="Burkovski A."/>
            <person name="Sangal V."/>
        </authorList>
    </citation>
    <scope>NUCLEOTIDE SEQUENCE [LARGE SCALE GENOMIC DNA]</scope>
    <source>
        <strain evidence="4 5">PO100/5</strain>
    </source>
</reference>
<dbReference type="InterPro" id="IPR028349">
    <property type="entry name" value="PafC-like"/>
</dbReference>
<dbReference type="Pfam" id="PF25583">
    <property type="entry name" value="WCX"/>
    <property type="match status" value="1"/>
</dbReference>
<accession>A0A7Y4P9F5</accession>
<evidence type="ECO:0000259" key="1">
    <source>
        <dbReference type="Pfam" id="PF13280"/>
    </source>
</evidence>
<dbReference type="InterPro" id="IPR057727">
    <property type="entry name" value="WCX_dom"/>
</dbReference>
<feature type="domain" description="WYL" evidence="1">
    <location>
        <begin position="150"/>
        <end position="216"/>
    </location>
</feature>
<dbReference type="KEGG" id="csil:CBE74_06230"/>
<dbReference type="InterPro" id="IPR043839">
    <property type="entry name" value="PafC_HTH"/>
</dbReference>
<evidence type="ECO:0000259" key="2">
    <source>
        <dbReference type="Pfam" id="PF19187"/>
    </source>
</evidence>
<dbReference type="InterPro" id="IPR026881">
    <property type="entry name" value="WYL_dom"/>
</dbReference>
<sequence>MATSKSKNRRLTDLVRLLNLLPYFEAHPGRSMMEAATDLGLSPSQVQEDLSRLFCCGPGTFPDELIDLDAELRSVTVINNQGMAAPLRLTHTEAGALLLALETLEQVPGLVKRSAVLSAAEKLRQTMGEETHGIFDSTALGNDLAPEPDLETIRESMSMRTQIEFDYYNRNRDELSHRVVSASRIFTNGGETYLTAWEDSSESHRTFRVSAMSSLALTQLRATPRLERATFDDSDPFNFSATSEFAKLELSAEALWLADTVPLDVEQINEKGWYEVVLPLASREWVIQFVLSNLDRVRVLAPPDLAQTVQDRAKLASSVYDPKRVTSSK</sequence>
<reference evidence="4 5" key="4">
    <citation type="journal article" date="2020" name="PLoS ONE">
        <title>Taxonomic classification of strain PO100/5 shows a broader geographic distribution and genetic markers of the recently described Corynebacterium silvaticum.</title>
        <authorList>
            <person name="Viana M.V.C."/>
            <person name="Profeta R."/>
            <person name="da Silva A.L."/>
            <person name="Hurtado R."/>
            <person name="Cerqueira J.C."/>
            <person name="Ribeiro B.F.S."/>
            <person name="Almeida M.O."/>
            <person name="Morais-Rodrigues F."/>
            <person name="Soares S.C."/>
            <person name="Oliveira M."/>
            <person name="Tavares L."/>
            <person name="Figueiredo H."/>
            <person name="Wattam A.R."/>
            <person name="Barh D."/>
            <person name="Ghosh P."/>
            <person name="Silva A."/>
            <person name="Azevedo V."/>
        </authorList>
    </citation>
    <scope>NUCLEOTIDE SEQUENCE [LARGE SCALE GENOMIC DNA]</scope>
    <source>
        <strain evidence="4 5">PO100/5</strain>
    </source>
</reference>
<dbReference type="GeneID" id="75007847"/>
<dbReference type="AlphaFoldDB" id="A0A7Y4P9F5"/>
<feature type="domain" description="PafC HTH" evidence="2">
    <location>
        <begin position="13"/>
        <end position="125"/>
    </location>
</feature>
<dbReference type="PROSITE" id="PS52050">
    <property type="entry name" value="WYL"/>
    <property type="match status" value="1"/>
</dbReference>
<evidence type="ECO:0000313" key="5">
    <source>
        <dbReference type="Proteomes" id="UP000195652"/>
    </source>
</evidence>
<dbReference type="Pfam" id="PF13280">
    <property type="entry name" value="WYL"/>
    <property type="match status" value="1"/>
</dbReference>
<organism evidence="4 5">
    <name type="scientific">Corynebacterium silvaticum</name>
    <dbReference type="NCBI Taxonomy" id="2320431"/>
    <lineage>
        <taxon>Bacteria</taxon>
        <taxon>Bacillati</taxon>
        <taxon>Actinomycetota</taxon>
        <taxon>Actinomycetes</taxon>
        <taxon>Mycobacteriales</taxon>
        <taxon>Corynebacteriaceae</taxon>
        <taxon>Corynebacterium</taxon>
    </lineage>
</organism>
<proteinExistence type="predicted"/>
<dbReference type="PANTHER" id="PTHR34580:SF1">
    <property type="entry name" value="PROTEIN PAFC"/>
    <property type="match status" value="1"/>
</dbReference>
<protein>
    <submittedName>
        <fullName evidence="4">WYL domain-containing protein</fullName>
    </submittedName>
</protein>
<dbReference type="Proteomes" id="UP000195652">
    <property type="component" value="Chromosome"/>
</dbReference>
<dbReference type="PANTHER" id="PTHR34580">
    <property type="match status" value="1"/>
</dbReference>
<dbReference type="OrthoDB" id="5174471at2"/>
<dbReference type="PIRSF" id="PIRSF016838">
    <property type="entry name" value="PafC"/>
    <property type="match status" value="1"/>
</dbReference>